<feature type="transmembrane region" description="Helical" evidence="6">
    <location>
        <begin position="195"/>
        <end position="216"/>
    </location>
</feature>
<comment type="caution">
    <text evidence="8">The sequence shown here is derived from an EMBL/GenBank/DDBJ whole genome shotgun (WGS) entry which is preliminary data.</text>
</comment>
<feature type="transmembrane region" description="Helical" evidence="6">
    <location>
        <begin position="326"/>
        <end position="345"/>
    </location>
</feature>
<feature type="transmembrane region" description="Helical" evidence="6">
    <location>
        <begin position="134"/>
        <end position="158"/>
    </location>
</feature>
<keyword evidence="9" id="KW-1185">Reference proteome</keyword>
<evidence type="ECO:0000256" key="6">
    <source>
        <dbReference type="SAM" id="Phobius"/>
    </source>
</evidence>
<dbReference type="eggNOG" id="COG2814">
    <property type="taxonomic scope" value="Bacteria"/>
</dbReference>
<accession>A0A0R1RPB3</accession>
<proteinExistence type="predicted"/>
<dbReference type="GO" id="GO:0005886">
    <property type="term" value="C:plasma membrane"/>
    <property type="evidence" value="ECO:0007669"/>
    <property type="project" value="UniProtKB-SubCell"/>
</dbReference>
<dbReference type="PATRIC" id="fig|1114972.6.peg.2456"/>
<comment type="subcellular location">
    <subcellularLocation>
        <location evidence="1">Cell membrane</location>
        <topology evidence="1">Multi-pass membrane protein</topology>
    </subcellularLocation>
</comment>
<organism evidence="8 9">
    <name type="scientific">Furfurilactobacillus rossiae DSM 15814</name>
    <dbReference type="NCBI Taxonomy" id="1114972"/>
    <lineage>
        <taxon>Bacteria</taxon>
        <taxon>Bacillati</taxon>
        <taxon>Bacillota</taxon>
        <taxon>Bacilli</taxon>
        <taxon>Lactobacillales</taxon>
        <taxon>Lactobacillaceae</taxon>
        <taxon>Furfurilactobacillus</taxon>
    </lineage>
</organism>
<dbReference type="EMBL" id="AZFF01000006">
    <property type="protein sequence ID" value="KRL55861.1"/>
    <property type="molecule type" value="Genomic_DNA"/>
</dbReference>
<keyword evidence="3 6" id="KW-0812">Transmembrane</keyword>
<dbReference type="InterPro" id="IPR036259">
    <property type="entry name" value="MFS_trans_sf"/>
</dbReference>
<evidence type="ECO:0000256" key="4">
    <source>
        <dbReference type="ARBA" id="ARBA00022989"/>
    </source>
</evidence>
<feature type="transmembrane region" description="Helical" evidence="6">
    <location>
        <begin position="9"/>
        <end position="32"/>
    </location>
</feature>
<dbReference type="InterPro" id="IPR020846">
    <property type="entry name" value="MFS_dom"/>
</dbReference>
<dbReference type="Pfam" id="PF07690">
    <property type="entry name" value="MFS_1"/>
    <property type="match status" value="1"/>
</dbReference>
<evidence type="ECO:0000256" key="3">
    <source>
        <dbReference type="ARBA" id="ARBA00022692"/>
    </source>
</evidence>
<dbReference type="InterPro" id="IPR011701">
    <property type="entry name" value="MFS"/>
</dbReference>
<name>A0A0R1RPB3_9LACO</name>
<dbReference type="RefSeq" id="WP_049973571.1">
    <property type="nucleotide sequence ID" value="NZ_AUAW01000008.1"/>
</dbReference>
<dbReference type="PANTHER" id="PTHR42718:SF9">
    <property type="entry name" value="MAJOR FACILITATOR SUPERFAMILY MULTIDRUG TRANSPORTER MFSC"/>
    <property type="match status" value="1"/>
</dbReference>
<keyword evidence="5 6" id="KW-0472">Membrane</keyword>
<dbReference type="PANTHER" id="PTHR42718">
    <property type="entry name" value="MAJOR FACILITATOR SUPERFAMILY MULTIDRUG TRANSPORTER MFSC"/>
    <property type="match status" value="1"/>
</dbReference>
<evidence type="ECO:0000256" key="1">
    <source>
        <dbReference type="ARBA" id="ARBA00004651"/>
    </source>
</evidence>
<feature type="transmembrane region" description="Helical" evidence="6">
    <location>
        <begin position="351"/>
        <end position="376"/>
    </location>
</feature>
<evidence type="ECO:0000313" key="8">
    <source>
        <dbReference type="EMBL" id="KRL55861.1"/>
    </source>
</evidence>
<evidence type="ECO:0000256" key="2">
    <source>
        <dbReference type="ARBA" id="ARBA00022448"/>
    </source>
</evidence>
<evidence type="ECO:0000259" key="7">
    <source>
        <dbReference type="PROSITE" id="PS50850"/>
    </source>
</evidence>
<sequence>MESLLKRWLILSILGSFFFMVIIDGSIVSIAIPTIARDLSVSTNATTTIIGIYLITISALLLFFGQLGDQLGRPFIFEIGTALFLIGSGLAGFGINLPFVLFGRFVQAVGASMTMANSYAIVTDTFPPQYLGRALGIEALFISLGSLAGPGLGGLILAFLPWGYIFWINVPLGIICLLAEWFIFPRPGKLSRPNVDWLGVGDLIILAISFFVASSVIMTHPLWATIGLIIFFAMIAVFVYHERRAARPLLNLNLLKNNAFTQNVVAALISFVVGYFFTLLAPIYLQIVLKYSSQVSGLLLMASPIVALVANPIAGTLTDKFNKQRVMAAGLIILLLAQIGLVLSNGHVEPIVFIGVSALIAIGTAVFGTPNNTLIMQSVSTADRGMAGSINSLMREFGLVLGTTLSTLTFYVHLSFDAGHRTTTAIGQSAANIIAAQRTAYLFGLLLLAGAGIIVFNRARKRTIAKNANLAHQH</sequence>
<dbReference type="GO" id="GO:0022857">
    <property type="term" value="F:transmembrane transporter activity"/>
    <property type="evidence" value="ECO:0007669"/>
    <property type="project" value="InterPro"/>
</dbReference>
<feature type="transmembrane region" description="Helical" evidence="6">
    <location>
        <begin position="75"/>
        <end position="95"/>
    </location>
</feature>
<feature type="domain" description="Major facilitator superfamily (MFS) profile" evidence="7">
    <location>
        <begin position="10"/>
        <end position="462"/>
    </location>
</feature>
<dbReference type="CDD" id="cd17321">
    <property type="entry name" value="MFS_MMR_MDR_like"/>
    <property type="match status" value="1"/>
</dbReference>
<evidence type="ECO:0000256" key="5">
    <source>
        <dbReference type="ARBA" id="ARBA00023136"/>
    </source>
</evidence>
<feature type="transmembrane region" description="Helical" evidence="6">
    <location>
        <begin position="164"/>
        <end position="183"/>
    </location>
</feature>
<dbReference type="PRINTS" id="PR01036">
    <property type="entry name" value="TCRTETB"/>
</dbReference>
<feature type="transmembrane region" description="Helical" evidence="6">
    <location>
        <begin position="222"/>
        <end position="240"/>
    </location>
</feature>
<keyword evidence="2" id="KW-0813">Transport</keyword>
<protein>
    <submittedName>
        <fullName evidence="8">Efflux pump antibiotic resistance protein</fullName>
    </submittedName>
</protein>
<dbReference type="Proteomes" id="UP000051999">
    <property type="component" value="Unassembled WGS sequence"/>
</dbReference>
<reference evidence="8 9" key="1">
    <citation type="journal article" date="2015" name="Genome Announc.">
        <title>Expanding the biotechnology potential of lactobacilli through comparative genomics of 213 strains and associated genera.</title>
        <authorList>
            <person name="Sun Z."/>
            <person name="Harris H.M."/>
            <person name="McCann A."/>
            <person name="Guo C."/>
            <person name="Argimon S."/>
            <person name="Zhang W."/>
            <person name="Yang X."/>
            <person name="Jeffery I.B."/>
            <person name="Cooney J.C."/>
            <person name="Kagawa T.F."/>
            <person name="Liu W."/>
            <person name="Song Y."/>
            <person name="Salvetti E."/>
            <person name="Wrobel A."/>
            <person name="Rasinkangas P."/>
            <person name="Parkhill J."/>
            <person name="Rea M.C."/>
            <person name="O'Sullivan O."/>
            <person name="Ritari J."/>
            <person name="Douillard F.P."/>
            <person name="Paul Ross R."/>
            <person name="Yang R."/>
            <person name="Briner A.E."/>
            <person name="Felis G.E."/>
            <person name="de Vos W.M."/>
            <person name="Barrangou R."/>
            <person name="Klaenhammer T.R."/>
            <person name="Caufield P.W."/>
            <person name="Cui Y."/>
            <person name="Zhang H."/>
            <person name="O'Toole P.W."/>
        </authorList>
    </citation>
    <scope>NUCLEOTIDE SEQUENCE [LARGE SCALE GENOMIC DNA]</scope>
    <source>
        <strain evidence="8 9">DSM 15814</strain>
    </source>
</reference>
<gene>
    <name evidence="8" type="ORF">FD35_GL002393</name>
</gene>
<feature type="transmembrane region" description="Helical" evidence="6">
    <location>
        <begin position="260"/>
        <end position="285"/>
    </location>
</feature>
<dbReference type="PROSITE" id="PS50850">
    <property type="entry name" value="MFS"/>
    <property type="match status" value="1"/>
</dbReference>
<feature type="transmembrane region" description="Helical" evidence="6">
    <location>
        <begin position="44"/>
        <end position="63"/>
    </location>
</feature>
<feature type="transmembrane region" description="Helical" evidence="6">
    <location>
        <begin position="434"/>
        <end position="456"/>
    </location>
</feature>
<evidence type="ECO:0000313" key="9">
    <source>
        <dbReference type="Proteomes" id="UP000051999"/>
    </source>
</evidence>
<dbReference type="SUPFAM" id="SSF103473">
    <property type="entry name" value="MFS general substrate transporter"/>
    <property type="match status" value="1"/>
</dbReference>
<keyword evidence="4 6" id="KW-1133">Transmembrane helix</keyword>
<feature type="transmembrane region" description="Helical" evidence="6">
    <location>
        <begin position="101"/>
        <end position="122"/>
    </location>
</feature>
<feature type="transmembrane region" description="Helical" evidence="6">
    <location>
        <begin position="291"/>
        <end position="314"/>
    </location>
</feature>
<dbReference type="AlphaFoldDB" id="A0A0R1RPB3"/>
<dbReference type="OrthoDB" id="102502at2"/>
<dbReference type="STRING" id="1114972.FD35_GL002393"/>
<dbReference type="Gene3D" id="1.20.1250.20">
    <property type="entry name" value="MFS general substrate transporter like domains"/>
    <property type="match status" value="1"/>
</dbReference>
<dbReference type="Gene3D" id="1.20.1720.10">
    <property type="entry name" value="Multidrug resistance protein D"/>
    <property type="match status" value="1"/>
</dbReference>
<feature type="transmembrane region" description="Helical" evidence="6">
    <location>
        <begin position="397"/>
        <end position="414"/>
    </location>
</feature>